<feature type="region of interest" description="Disordered" evidence="1">
    <location>
        <begin position="203"/>
        <end position="256"/>
    </location>
</feature>
<evidence type="ECO:0000313" key="2">
    <source>
        <dbReference type="EMBL" id="ERL47784.1"/>
    </source>
</evidence>
<evidence type="ECO:0008006" key="4">
    <source>
        <dbReference type="Google" id="ProtNLM"/>
    </source>
</evidence>
<organism evidence="2 3">
    <name type="scientific">Candidatus Micropelagius thuwalensis</name>
    <dbReference type="NCBI Taxonomy" id="1397666"/>
    <lineage>
        <taxon>Bacteria</taxon>
        <taxon>Pseudomonadati</taxon>
        <taxon>Pseudomonadota</taxon>
        <taxon>Alphaproteobacteria</taxon>
        <taxon>PS1 clade</taxon>
        <taxon>Candidatus Micropelagius</taxon>
    </lineage>
</organism>
<feature type="region of interest" description="Disordered" evidence="1">
    <location>
        <begin position="67"/>
        <end position="101"/>
    </location>
</feature>
<dbReference type="eggNOG" id="COG3820">
    <property type="taxonomic scope" value="Bacteria"/>
</dbReference>
<reference evidence="2 3" key="1">
    <citation type="journal article" date="2014" name="FEMS Microbiol. Ecol.">
        <title>Genomic differentiation among two strains of the PS1 clade isolated from geographically separated marine habitats.</title>
        <authorList>
            <person name="Jimenez-Infante F."/>
            <person name="Ngugi D.K."/>
            <person name="Alam I."/>
            <person name="Rashid M."/>
            <person name="Baalawi W."/>
            <person name="Kamau A.A."/>
            <person name="Bajic V.B."/>
            <person name="Stingl U."/>
        </authorList>
    </citation>
    <scope>NUCLEOTIDE SEQUENCE [LARGE SCALE GENOMIC DNA]</scope>
    <source>
        <strain evidence="2 3">RS24</strain>
    </source>
</reference>
<dbReference type="STRING" id="1397666.RS24_00764"/>
<keyword evidence="3" id="KW-1185">Reference proteome</keyword>
<dbReference type="PATRIC" id="fig|1397666.3.peg.692"/>
<feature type="compositionally biased region" description="Basic and acidic residues" evidence="1">
    <location>
        <begin position="67"/>
        <end position="81"/>
    </location>
</feature>
<accession>U2WE63</accession>
<protein>
    <recommendedName>
        <fullName evidence="4">DUF1013 domain-containing protein</fullName>
    </recommendedName>
</protein>
<dbReference type="Proteomes" id="UP000016762">
    <property type="component" value="Unassembled WGS sequence"/>
</dbReference>
<dbReference type="EMBL" id="AWXE01000001">
    <property type="protein sequence ID" value="ERL47784.1"/>
    <property type="molecule type" value="Genomic_DNA"/>
</dbReference>
<sequence length="256" mass="28375">MNMSFPLMPKATAVWLIDNTALSFDQIADFCGLHALEVKGIADGDVAQGIKGLDPISNGQLTRDELERCQQDPESRLKLSESRSNLPEPKQKKGTKYTPLSKRQERPDAIYWLVRNHPELNDAQISRLIGTTKPTIQSIRNRDHWNMGSLKPVDPVTLGLCKQIDLDTEVEKAAKRVARQQKKLSKTAASDVTLMPADAILEPEIPTYEEDMPLPSAEPSDVFGQSQTSDSQPEEEEAPSAETVFGNFGTSTDEEN</sequence>
<dbReference type="InterPro" id="IPR010421">
    <property type="entry name" value="TrcR"/>
</dbReference>
<comment type="caution">
    <text evidence="2">The sequence shown here is derived from an EMBL/GenBank/DDBJ whole genome shotgun (WGS) entry which is preliminary data.</text>
</comment>
<evidence type="ECO:0000256" key="1">
    <source>
        <dbReference type="SAM" id="MobiDB-lite"/>
    </source>
</evidence>
<gene>
    <name evidence="2" type="ORF">RS24_00764</name>
</gene>
<evidence type="ECO:0000313" key="3">
    <source>
        <dbReference type="Proteomes" id="UP000016762"/>
    </source>
</evidence>
<proteinExistence type="predicted"/>
<dbReference type="AlphaFoldDB" id="U2WE63"/>
<name>U2WE63_9PROT</name>
<dbReference type="Pfam" id="PF06242">
    <property type="entry name" value="TrcR"/>
    <property type="match status" value="1"/>
</dbReference>